<dbReference type="SMART" id="SM00062">
    <property type="entry name" value="PBPb"/>
    <property type="match status" value="1"/>
</dbReference>
<feature type="region of interest" description="Disordered" evidence="4">
    <location>
        <begin position="72"/>
        <end position="107"/>
    </location>
</feature>
<keyword evidence="2" id="KW-0813">Transport</keyword>
<protein>
    <submittedName>
        <fullName evidence="7">Glutamate ABC transporter substrate-binding protein</fullName>
    </submittedName>
</protein>
<feature type="signal peptide" evidence="5">
    <location>
        <begin position="1"/>
        <end position="29"/>
    </location>
</feature>
<evidence type="ECO:0000313" key="7">
    <source>
        <dbReference type="EMBL" id="GAA1716855.1"/>
    </source>
</evidence>
<feature type="compositionally biased region" description="Basic and acidic residues" evidence="4">
    <location>
        <begin position="98"/>
        <end position="107"/>
    </location>
</feature>
<gene>
    <name evidence="7" type="ORF">GCM10009831_28380</name>
</gene>
<dbReference type="PROSITE" id="PS51257">
    <property type="entry name" value="PROKAR_LIPOPROTEIN"/>
    <property type="match status" value="1"/>
</dbReference>
<reference evidence="7 8" key="1">
    <citation type="journal article" date="2019" name="Int. J. Syst. Evol. Microbiol.">
        <title>The Global Catalogue of Microorganisms (GCM) 10K type strain sequencing project: providing services to taxonomists for standard genome sequencing and annotation.</title>
        <authorList>
            <consortium name="The Broad Institute Genomics Platform"/>
            <consortium name="The Broad Institute Genome Sequencing Center for Infectious Disease"/>
            <person name="Wu L."/>
            <person name="Ma J."/>
        </authorList>
    </citation>
    <scope>NUCLEOTIDE SEQUENCE [LARGE SCALE GENOMIC DNA]</scope>
    <source>
        <strain evidence="7 8">JCM 16002</strain>
    </source>
</reference>
<comment type="similarity">
    <text evidence="1">Belongs to the bacterial solute-binding protein 3 family.</text>
</comment>
<feature type="domain" description="Solute-binding protein family 3/N-terminal" evidence="6">
    <location>
        <begin position="116"/>
        <end position="343"/>
    </location>
</feature>
<dbReference type="PANTHER" id="PTHR30085:SF6">
    <property type="entry name" value="ABC TRANSPORTER GLUTAMINE-BINDING PROTEIN GLNH"/>
    <property type="match status" value="1"/>
</dbReference>
<dbReference type="InterPro" id="IPR051455">
    <property type="entry name" value="Bact_solute-bind_prot3"/>
</dbReference>
<keyword evidence="3 5" id="KW-0732">Signal</keyword>
<dbReference type="InterPro" id="IPR001638">
    <property type="entry name" value="Solute-binding_3/MltF_N"/>
</dbReference>
<evidence type="ECO:0000313" key="8">
    <source>
        <dbReference type="Proteomes" id="UP001500383"/>
    </source>
</evidence>
<dbReference type="Proteomes" id="UP001500383">
    <property type="component" value="Unassembled WGS sequence"/>
</dbReference>
<sequence>MSARMRWWAGRRTARVVTGGVLVAALVLAGACGVDDDEARGGDGGPDREMISESDHVGIPEVSAVMPLPAGAVISTDGPTGLPQVTPDESCDPLPSLRPDDAPPEERVPRIRDRGRLIVGLDQGSNLFSFRDPGTGQLTGFDVDLAREIARDIFGDPGQVEFRSLTSVNRIEALENNQVDVVIRSMSITCARRELITFSVPYYQAYQRVLAVRGSGITEIEHLEGRRVCVAAGTTSASRLWEELQRLTVLSVNTWADCLVAIQQNQVDAITTDDAILVGITAQDPYLEIVGPQLNAEPYGVGIAKSTPGNNTDGLVRQVNSTLERIRADGTWNRMYSTWLSGLGPSPGMPEPAYVPEEPR</sequence>
<evidence type="ECO:0000256" key="4">
    <source>
        <dbReference type="SAM" id="MobiDB-lite"/>
    </source>
</evidence>
<evidence type="ECO:0000256" key="2">
    <source>
        <dbReference type="ARBA" id="ARBA00022448"/>
    </source>
</evidence>
<name>A0ABN2J3B5_9ACTN</name>
<evidence type="ECO:0000256" key="1">
    <source>
        <dbReference type="ARBA" id="ARBA00010333"/>
    </source>
</evidence>
<dbReference type="Pfam" id="PF00497">
    <property type="entry name" value="SBP_bac_3"/>
    <property type="match status" value="1"/>
</dbReference>
<proteinExistence type="inferred from homology"/>
<keyword evidence="8" id="KW-1185">Reference proteome</keyword>
<dbReference type="Gene3D" id="3.40.190.10">
    <property type="entry name" value="Periplasmic binding protein-like II"/>
    <property type="match status" value="2"/>
</dbReference>
<accession>A0ABN2J3B5</accession>
<organism evidence="7 8">
    <name type="scientific">Dietzia cercidiphylli</name>
    <dbReference type="NCBI Taxonomy" id="498199"/>
    <lineage>
        <taxon>Bacteria</taxon>
        <taxon>Bacillati</taxon>
        <taxon>Actinomycetota</taxon>
        <taxon>Actinomycetes</taxon>
        <taxon>Mycobacteriales</taxon>
        <taxon>Dietziaceae</taxon>
        <taxon>Dietzia</taxon>
    </lineage>
</organism>
<dbReference type="CDD" id="cd13690">
    <property type="entry name" value="PBP2_GluB"/>
    <property type="match status" value="1"/>
</dbReference>
<evidence type="ECO:0000256" key="5">
    <source>
        <dbReference type="SAM" id="SignalP"/>
    </source>
</evidence>
<evidence type="ECO:0000259" key="6">
    <source>
        <dbReference type="SMART" id="SM00062"/>
    </source>
</evidence>
<dbReference type="SUPFAM" id="SSF53850">
    <property type="entry name" value="Periplasmic binding protein-like II"/>
    <property type="match status" value="1"/>
</dbReference>
<comment type="caution">
    <text evidence="7">The sequence shown here is derived from an EMBL/GenBank/DDBJ whole genome shotgun (WGS) entry which is preliminary data.</text>
</comment>
<feature type="chain" id="PRO_5047084815" evidence="5">
    <location>
        <begin position="30"/>
        <end position="360"/>
    </location>
</feature>
<evidence type="ECO:0000256" key="3">
    <source>
        <dbReference type="ARBA" id="ARBA00022729"/>
    </source>
</evidence>
<dbReference type="EMBL" id="BAAAQG010000015">
    <property type="protein sequence ID" value="GAA1716855.1"/>
    <property type="molecule type" value="Genomic_DNA"/>
</dbReference>
<dbReference type="PANTHER" id="PTHR30085">
    <property type="entry name" value="AMINO ACID ABC TRANSPORTER PERMEASE"/>
    <property type="match status" value="1"/>
</dbReference>